<gene>
    <name evidence="1" type="ORF">RCO7_11017</name>
</gene>
<reference evidence="2" key="1">
    <citation type="submission" date="2016-03" db="EMBL/GenBank/DDBJ databases">
        <authorList>
            <person name="Ploux O."/>
        </authorList>
    </citation>
    <scope>NUCLEOTIDE SEQUENCE [LARGE SCALE GENOMIC DNA]</scope>
    <source>
        <strain evidence="2">UK7</strain>
    </source>
</reference>
<proteinExistence type="predicted"/>
<keyword evidence="2" id="KW-1185">Reference proteome</keyword>
<dbReference type="Proteomes" id="UP000178129">
    <property type="component" value="Unassembled WGS sequence"/>
</dbReference>
<dbReference type="EMBL" id="FJUW01000060">
    <property type="protein sequence ID" value="CZT10974.1"/>
    <property type="molecule type" value="Genomic_DNA"/>
</dbReference>
<comment type="caution">
    <text evidence="1">The sequence shown here is derived from an EMBL/GenBank/DDBJ whole genome shotgun (WGS) entry which is preliminary data.</text>
</comment>
<sequence length="267" mass="31208">MDPDHHPPSESAPITSQRKLSRLADILQELYYKHRQKSFDAGLSKIRFVNGIMFTYDSSGKDDALSIAELLNLCDGTKNKRTLLARFGCMEAVTLMADILMYGLVGLDCDVEVIIAKMKEPHRKFIRVDLYSVQLDNPPWHKFYRITLRDGITTHVYALDLSSAQYGYYKPLVSFETYMVERVEEIRETSLDVAKWNLLRIVERAREMLRYEWKRVCAEIIFQAVKDWEWRGHLKLRNTLCLPEKEFDEMKVKLIDYVEATLAKSNL</sequence>
<organism evidence="1 2">
    <name type="scientific">Rhynchosporium graminicola</name>
    <dbReference type="NCBI Taxonomy" id="2792576"/>
    <lineage>
        <taxon>Eukaryota</taxon>
        <taxon>Fungi</taxon>
        <taxon>Dikarya</taxon>
        <taxon>Ascomycota</taxon>
        <taxon>Pezizomycotina</taxon>
        <taxon>Leotiomycetes</taxon>
        <taxon>Helotiales</taxon>
        <taxon>Ploettnerulaceae</taxon>
        <taxon>Rhynchosporium</taxon>
    </lineage>
</organism>
<dbReference type="STRING" id="914237.A0A1E1LKI8"/>
<evidence type="ECO:0000313" key="1">
    <source>
        <dbReference type="EMBL" id="CZT10974.1"/>
    </source>
</evidence>
<accession>A0A1E1LKI8</accession>
<dbReference type="AlphaFoldDB" id="A0A1E1LKI8"/>
<dbReference type="InParanoid" id="A0A1E1LKI8"/>
<evidence type="ECO:0000313" key="2">
    <source>
        <dbReference type="Proteomes" id="UP000178129"/>
    </source>
</evidence>
<name>A0A1E1LKI8_9HELO</name>
<protein>
    <submittedName>
        <fullName evidence="1">Uncharacterized protein</fullName>
    </submittedName>
</protein>